<feature type="region of interest" description="Disordered" evidence="2">
    <location>
        <begin position="94"/>
        <end position="202"/>
    </location>
</feature>
<organism evidence="3 4">
    <name type="scientific">Cirrhinus molitorella</name>
    <name type="common">mud carp</name>
    <dbReference type="NCBI Taxonomy" id="172907"/>
    <lineage>
        <taxon>Eukaryota</taxon>
        <taxon>Metazoa</taxon>
        <taxon>Chordata</taxon>
        <taxon>Craniata</taxon>
        <taxon>Vertebrata</taxon>
        <taxon>Euteleostomi</taxon>
        <taxon>Actinopterygii</taxon>
        <taxon>Neopterygii</taxon>
        <taxon>Teleostei</taxon>
        <taxon>Ostariophysi</taxon>
        <taxon>Cypriniformes</taxon>
        <taxon>Cyprinidae</taxon>
        <taxon>Labeoninae</taxon>
        <taxon>Labeonini</taxon>
        <taxon>Cirrhinus</taxon>
    </lineage>
</organism>
<evidence type="ECO:0000256" key="2">
    <source>
        <dbReference type="SAM" id="MobiDB-lite"/>
    </source>
</evidence>
<dbReference type="EMBL" id="JAYMGO010000019">
    <property type="protein sequence ID" value="KAL1255427.1"/>
    <property type="molecule type" value="Genomic_DNA"/>
</dbReference>
<evidence type="ECO:0000256" key="1">
    <source>
        <dbReference type="ARBA" id="ARBA00010096"/>
    </source>
</evidence>
<dbReference type="Proteomes" id="UP001558613">
    <property type="component" value="Unassembled WGS sequence"/>
</dbReference>
<comment type="caution">
    <text evidence="3">The sequence shown here is derived from an EMBL/GenBank/DDBJ whole genome shotgun (WGS) entry which is preliminary data.</text>
</comment>
<reference evidence="3 4" key="1">
    <citation type="submission" date="2023-09" db="EMBL/GenBank/DDBJ databases">
        <authorList>
            <person name="Wang M."/>
        </authorList>
    </citation>
    <scope>NUCLEOTIDE SEQUENCE [LARGE SCALE GENOMIC DNA]</scope>
    <source>
        <strain evidence="3">GT-2023</strain>
        <tissue evidence="3">Liver</tissue>
    </source>
</reference>
<feature type="compositionally biased region" description="Polar residues" evidence="2">
    <location>
        <begin position="193"/>
        <end position="202"/>
    </location>
</feature>
<dbReference type="PANTHER" id="PTHR14581">
    <property type="match status" value="1"/>
</dbReference>
<evidence type="ECO:0000313" key="4">
    <source>
        <dbReference type="Proteomes" id="UP001558613"/>
    </source>
</evidence>
<sequence>MLPTLKKKEKSFSEEKATRCSFPGQPQAQPTALVELPEFSSRDRSPGLSTNQKTGQRNLGLRLSCSHHFCAVSTMTEKTAPWWRSFVGKRRKAARESAAKLEQDLRNQPSAGSTQHPSADPDQRLTSSTRPTKEAGNCLPSDETYDDSAVQPTFNQSSNRRNLTVSRSGRFKEKKTRASLPQNHGDDDKPTAARSTEVQSTR</sequence>
<dbReference type="PANTHER" id="PTHR14581:SF4">
    <property type="entry name" value="PROLINE-RICH PROTEIN 15"/>
    <property type="match status" value="1"/>
</dbReference>
<protein>
    <submittedName>
        <fullName evidence="3">Uncharacterized protein</fullName>
    </submittedName>
</protein>
<feature type="region of interest" description="Disordered" evidence="2">
    <location>
        <begin position="1"/>
        <end position="55"/>
    </location>
</feature>
<feature type="compositionally biased region" description="Basic and acidic residues" evidence="2">
    <location>
        <begin position="94"/>
        <end position="105"/>
    </location>
</feature>
<feature type="compositionally biased region" description="Polar residues" evidence="2">
    <location>
        <begin position="150"/>
        <end position="167"/>
    </location>
</feature>
<keyword evidence="4" id="KW-1185">Reference proteome</keyword>
<name>A0ABR3LRB0_9TELE</name>
<proteinExistence type="inferred from homology"/>
<accession>A0ABR3LRB0</accession>
<comment type="similarity">
    <text evidence="1">Belongs to the PRR15 family.</text>
</comment>
<gene>
    <name evidence="3" type="ORF">QQF64_013488</name>
</gene>
<dbReference type="InterPro" id="IPR028237">
    <property type="entry name" value="PRR15"/>
</dbReference>
<evidence type="ECO:0000313" key="3">
    <source>
        <dbReference type="EMBL" id="KAL1255427.1"/>
    </source>
</evidence>
<dbReference type="Pfam" id="PF15321">
    <property type="entry name" value="ATAD4"/>
    <property type="match status" value="1"/>
</dbReference>
<feature type="compositionally biased region" description="Polar residues" evidence="2">
    <location>
        <begin position="106"/>
        <end position="117"/>
    </location>
</feature>